<organism evidence="6 7">
    <name type="scientific">Danionella cerebrum</name>
    <dbReference type="NCBI Taxonomy" id="2873325"/>
    <lineage>
        <taxon>Eukaryota</taxon>
        <taxon>Metazoa</taxon>
        <taxon>Chordata</taxon>
        <taxon>Craniata</taxon>
        <taxon>Vertebrata</taxon>
        <taxon>Euteleostomi</taxon>
        <taxon>Actinopterygii</taxon>
        <taxon>Neopterygii</taxon>
        <taxon>Teleostei</taxon>
        <taxon>Ostariophysi</taxon>
        <taxon>Cypriniformes</taxon>
        <taxon>Danionidae</taxon>
        <taxon>Danioninae</taxon>
        <taxon>Danionella</taxon>
    </lineage>
</organism>
<evidence type="ECO:0000313" key="6">
    <source>
        <dbReference type="EMBL" id="TRY65624.1"/>
    </source>
</evidence>
<dbReference type="PANTHER" id="PTHR43826:SF10">
    <property type="entry name" value="GLUCOSE-6-PHOSPHATE EXCHANGER SLC37A4"/>
    <property type="match status" value="1"/>
</dbReference>
<evidence type="ECO:0000313" key="7">
    <source>
        <dbReference type="Proteomes" id="UP000316079"/>
    </source>
</evidence>
<protein>
    <recommendedName>
        <fullName evidence="8">Major facilitator superfamily (MFS) profile domain-containing protein</fullName>
    </recommendedName>
</protein>
<dbReference type="GO" id="GO:0061513">
    <property type="term" value="F:glucose 6-phosphate:phosphate antiporter activity"/>
    <property type="evidence" value="ECO:0007669"/>
    <property type="project" value="TreeGrafter"/>
</dbReference>
<dbReference type="Gene3D" id="1.20.1250.20">
    <property type="entry name" value="MFS general substrate transporter like domains"/>
    <property type="match status" value="2"/>
</dbReference>
<dbReference type="GO" id="GO:0005789">
    <property type="term" value="C:endoplasmic reticulum membrane"/>
    <property type="evidence" value="ECO:0007669"/>
    <property type="project" value="TreeGrafter"/>
</dbReference>
<proteinExistence type="predicted"/>
<feature type="transmembrane region" description="Helical" evidence="5">
    <location>
        <begin position="93"/>
        <end position="118"/>
    </location>
</feature>
<comment type="caution">
    <text evidence="6">The sequence shown here is derived from an EMBL/GenBank/DDBJ whole genome shotgun (WGS) entry which is preliminary data.</text>
</comment>
<evidence type="ECO:0000256" key="2">
    <source>
        <dbReference type="ARBA" id="ARBA00022692"/>
    </source>
</evidence>
<dbReference type="STRING" id="623744.A0A553NJN3"/>
<feature type="transmembrane region" description="Helical" evidence="5">
    <location>
        <begin position="306"/>
        <end position="323"/>
    </location>
</feature>
<dbReference type="InterPro" id="IPR011701">
    <property type="entry name" value="MFS"/>
</dbReference>
<dbReference type="AlphaFoldDB" id="A0A553NJN3"/>
<evidence type="ECO:0008006" key="8">
    <source>
        <dbReference type="Google" id="ProtNLM"/>
    </source>
</evidence>
<reference evidence="6 7" key="1">
    <citation type="journal article" date="2019" name="Sci. Data">
        <title>Hybrid genome assembly and annotation of Danionella translucida.</title>
        <authorList>
            <person name="Kadobianskyi M."/>
            <person name="Schulze L."/>
            <person name="Schuelke M."/>
            <person name="Judkewitz B."/>
        </authorList>
    </citation>
    <scope>NUCLEOTIDE SEQUENCE [LARGE SCALE GENOMIC DNA]</scope>
    <source>
        <strain evidence="6 7">Bolton</strain>
    </source>
</reference>
<gene>
    <name evidence="6" type="ORF">DNTS_023808</name>
</gene>
<reference evidence="6" key="2">
    <citation type="submission" date="2019-04" db="EMBL/GenBank/DDBJ databases">
        <authorList>
            <person name="Kadobianskyi M."/>
            <person name="Schulze L."/>
            <person name="Schuelke M."/>
            <person name="Judkewitz B."/>
        </authorList>
    </citation>
    <scope>NUCLEOTIDE SEQUENCE</scope>
    <source>
        <strain evidence="6">Bolton</strain>
        <tissue evidence="6">Whole-body</tissue>
    </source>
</reference>
<dbReference type="PANTHER" id="PTHR43826">
    <property type="entry name" value="GLUCOSE-6-PHOSPHATE EXCHANGER SLC37A4"/>
    <property type="match status" value="1"/>
</dbReference>
<dbReference type="EMBL" id="SRMA01026901">
    <property type="protein sequence ID" value="TRY65622.1"/>
    <property type="molecule type" value="Genomic_DNA"/>
</dbReference>
<evidence type="ECO:0000256" key="1">
    <source>
        <dbReference type="ARBA" id="ARBA00004127"/>
    </source>
</evidence>
<dbReference type="OrthoDB" id="3639251at2759"/>
<keyword evidence="2 5" id="KW-0812">Transmembrane</keyword>
<dbReference type="SUPFAM" id="SSF103473">
    <property type="entry name" value="MFS general substrate transporter"/>
    <property type="match status" value="2"/>
</dbReference>
<feature type="transmembrane region" description="Helical" evidence="5">
    <location>
        <begin position="124"/>
        <end position="143"/>
    </location>
</feature>
<feature type="transmembrane region" description="Helical" evidence="5">
    <location>
        <begin position="6"/>
        <end position="26"/>
    </location>
</feature>
<keyword evidence="7" id="KW-1185">Reference proteome</keyword>
<dbReference type="InterPro" id="IPR051337">
    <property type="entry name" value="OPA_Antiporter"/>
</dbReference>
<dbReference type="Proteomes" id="UP000316079">
    <property type="component" value="Unassembled WGS sequence"/>
</dbReference>
<comment type="subcellular location">
    <subcellularLocation>
        <location evidence="1">Endomembrane system</location>
        <topology evidence="1">Multi-pass membrane protein</topology>
    </subcellularLocation>
</comment>
<dbReference type="GO" id="GO:0035435">
    <property type="term" value="P:phosphate ion transmembrane transport"/>
    <property type="evidence" value="ECO:0007669"/>
    <property type="project" value="TreeGrafter"/>
</dbReference>
<keyword evidence="4 5" id="KW-0472">Membrane</keyword>
<dbReference type="Pfam" id="PF07690">
    <property type="entry name" value="MFS_1"/>
    <property type="match status" value="1"/>
</dbReference>
<dbReference type="EMBL" id="SRMA01026901">
    <property type="protein sequence ID" value="TRY65623.1"/>
    <property type="molecule type" value="Genomic_DNA"/>
</dbReference>
<dbReference type="EMBL" id="SRMA01026901">
    <property type="protein sequence ID" value="TRY65624.1"/>
    <property type="molecule type" value="Genomic_DNA"/>
</dbReference>
<sequence length="338" mass="38132">MGTAAYGYYRTVIFISMFVGYMLYYFNRKTFSFLMPSVMEEIDLDKEDLDQRPLALLHRPFHRGNHKHCLLWLLHRHALHTALWFEPSQFGTWWAVLCCSMNLAGSLGPILTTLLVQYYHWRTIMSISGVICMAVSIVCLIMVKNEPSEVGLPNIEPGTKKNEMGGSSYMSALEVGGFFGSIGAARAGDIWQPSPCAAPDNDGRHGCVHVPLPGHHHSGESRGGAAVGFSSPSCVRPLRSLRERALDFDPWGCVWLFVIRTDCSLWSDRKRKRSLQFLRDVSRLGAFVAGLPFSTIAKHYSWDTAFWVAEVSCAVTTICFFFLRNMRTKMGRVCKKMN</sequence>
<evidence type="ECO:0000256" key="3">
    <source>
        <dbReference type="ARBA" id="ARBA00022989"/>
    </source>
</evidence>
<accession>A0A553NJN3</accession>
<evidence type="ECO:0000256" key="5">
    <source>
        <dbReference type="SAM" id="Phobius"/>
    </source>
</evidence>
<dbReference type="InterPro" id="IPR036259">
    <property type="entry name" value="MFS_trans_sf"/>
</dbReference>
<name>A0A553NJN3_9TELE</name>
<evidence type="ECO:0000256" key="4">
    <source>
        <dbReference type="ARBA" id="ARBA00023136"/>
    </source>
</evidence>
<keyword evidence="3 5" id="KW-1133">Transmembrane helix</keyword>